<comment type="caution">
    <text evidence="2">The sequence shown here is derived from an EMBL/GenBank/DDBJ whole genome shotgun (WGS) entry which is preliminary data.</text>
</comment>
<dbReference type="InterPro" id="IPR036068">
    <property type="entry name" value="Nicotinate_pribotase-like_C"/>
</dbReference>
<reference evidence="2" key="1">
    <citation type="journal article" date="2014" name="Front. Microbiol.">
        <title>High frequency of phylogenetically diverse reductive dehalogenase-homologous genes in deep subseafloor sedimentary metagenomes.</title>
        <authorList>
            <person name="Kawai M."/>
            <person name="Futagami T."/>
            <person name="Toyoda A."/>
            <person name="Takaki Y."/>
            <person name="Nishi S."/>
            <person name="Hori S."/>
            <person name="Arai W."/>
            <person name="Tsubouchi T."/>
            <person name="Morono Y."/>
            <person name="Uchiyama I."/>
            <person name="Ito T."/>
            <person name="Fujiyama A."/>
            <person name="Inagaki F."/>
            <person name="Takami H."/>
        </authorList>
    </citation>
    <scope>NUCLEOTIDE SEQUENCE</scope>
    <source>
        <strain evidence="2">Expedition CK06-06</strain>
    </source>
</reference>
<sequence>PDLKAIQGRTKRNLKNLDDTYKRIINPHLYKVSLSESLKELKFKMIAEYGKEEE</sequence>
<evidence type="ECO:0000313" key="2">
    <source>
        <dbReference type="EMBL" id="GAH56232.1"/>
    </source>
</evidence>
<feature type="domain" description="Nicotinate phosphoribosyltransferase C-terminal" evidence="1">
    <location>
        <begin position="1"/>
        <end position="42"/>
    </location>
</feature>
<name>X1GG83_9ZZZZ</name>
<dbReference type="Gene3D" id="3.20.140.10">
    <property type="entry name" value="nicotinate phosphoribosyltransferase"/>
    <property type="match status" value="1"/>
</dbReference>
<organism evidence="2">
    <name type="scientific">marine sediment metagenome</name>
    <dbReference type="NCBI Taxonomy" id="412755"/>
    <lineage>
        <taxon>unclassified sequences</taxon>
        <taxon>metagenomes</taxon>
        <taxon>ecological metagenomes</taxon>
    </lineage>
</organism>
<protein>
    <recommendedName>
        <fullName evidence="1">Nicotinate phosphoribosyltransferase C-terminal domain-containing protein</fullName>
    </recommendedName>
</protein>
<dbReference type="AlphaFoldDB" id="X1GG83"/>
<feature type="non-terminal residue" evidence="2">
    <location>
        <position position="1"/>
    </location>
</feature>
<dbReference type="InterPro" id="IPR041619">
    <property type="entry name" value="NAPRTase_C"/>
</dbReference>
<dbReference type="EMBL" id="BARU01025036">
    <property type="protein sequence ID" value="GAH56232.1"/>
    <property type="molecule type" value="Genomic_DNA"/>
</dbReference>
<evidence type="ECO:0000259" key="1">
    <source>
        <dbReference type="Pfam" id="PF17956"/>
    </source>
</evidence>
<accession>X1GG83</accession>
<dbReference type="GO" id="GO:0009435">
    <property type="term" value="P:NAD+ biosynthetic process"/>
    <property type="evidence" value="ECO:0007669"/>
    <property type="project" value="InterPro"/>
</dbReference>
<gene>
    <name evidence="2" type="ORF">S03H2_40387</name>
</gene>
<dbReference type="SUPFAM" id="SSF51690">
    <property type="entry name" value="Nicotinate/Quinolinate PRTase C-terminal domain-like"/>
    <property type="match status" value="1"/>
</dbReference>
<dbReference type="Pfam" id="PF17956">
    <property type="entry name" value="NAPRTase_C"/>
    <property type="match status" value="1"/>
</dbReference>
<proteinExistence type="predicted"/>